<protein>
    <submittedName>
        <fullName evidence="1">GpE family phage tail protein</fullName>
    </submittedName>
</protein>
<name>A0ABT5UAG0_9GAMM</name>
<dbReference type="InterPro" id="IPR009493">
    <property type="entry name" value="P2_GpE"/>
</dbReference>
<dbReference type="Proteomes" id="UP001528823">
    <property type="component" value="Unassembled WGS sequence"/>
</dbReference>
<keyword evidence="2" id="KW-1185">Reference proteome</keyword>
<sequence>MAVVFHWPPSELWELELSDLMIWHKKAKERTAQEYNND</sequence>
<dbReference type="Pfam" id="PF06528">
    <property type="entry name" value="Phage_P2_GpE"/>
    <property type="match status" value="1"/>
</dbReference>
<accession>A0ABT5UAG0</accession>
<proteinExistence type="predicted"/>
<dbReference type="EMBL" id="JAPMOU010000019">
    <property type="protein sequence ID" value="MDE1463370.1"/>
    <property type="molecule type" value="Genomic_DNA"/>
</dbReference>
<evidence type="ECO:0000313" key="1">
    <source>
        <dbReference type="EMBL" id="MDE1463370.1"/>
    </source>
</evidence>
<comment type="caution">
    <text evidence="1">The sequence shown here is derived from an EMBL/GenBank/DDBJ whole genome shotgun (WGS) entry which is preliminary data.</text>
</comment>
<reference evidence="1 2" key="1">
    <citation type="submission" date="2022-11" db="EMBL/GenBank/DDBJ databases">
        <title>Spartinivicinus poritis sp. nov., isolated from scleractinian coral Porites lutea.</title>
        <authorList>
            <person name="Zhang G."/>
            <person name="Cai L."/>
            <person name="Wei Q."/>
        </authorList>
    </citation>
    <scope>NUCLEOTIDE SEQUENCE [LARGE SCALE GENOMIC DNA]</scope>
    <source>
        <strain evidence="1 2">A2-2</strain>
    </source>
</reference>
<dbReference type="RefSeq" id="WP_274689723.1">
    <property type="nucleotide sequence ID" value="NZ_JAPMOU010000019.1"/>
</dbReference>
<organism evidence="1 2">
    <name type="scientific">Spartinivicinus poritis</name>
    <dbReference type="NCBI Taxonomy" id="2994640"/>
    <lineage>
        <taxon>Bacteria</taxon>
        <taxon>Pseudomonadati</taxon>
        <taxon>Pseudomonadota</taxon>
        <taxon>Gammaproteobacteria</taxon>
        <taxon>Oceanospirillales</taxon>
        <taxon>Zooshikellaceae</taxon>
        <taxon>Spartinivicinus</taxon>
    </lineage>
</organism>
<gene>
    <name evidence="1" type="ORF">ORQ98_15510</name>
</gene>
<evidence type="ECO:0000313" key="2">
    <source>
        <dbReference type="Proteomes" id="UP001528823"/>
    </source>
</evidence>